<dbReference type="RefSeq" id="WP_264748217.1">
    <property type="nucleotide sequence ID" value="NZ_JAPDHW010000001.1"/>
</dbReference>
<dbReference type="EMBL" id="JAPDHW010000001">
    <property type="protein sequence ID" value="MCW3166919.1"/>
    <property type="molecule type" value="Genomic_DNA"/>
</dbReference>
<protein>
    <submittedName>
        <fullName evidence="2">Uncharacterized protein</fullName>
    </submittedName>
</protein>
<sequence>MKQKLFLLLILLSSFAIYAQDLSLNQLIEIQKKDLDYAKKVLSANGWEFLDYNKDNYESTFGFHPDSSGNAENYFTYKNDPAQGVEVTIAVKTKALYNEHKKALLANKFELISSEPNGDNTVRLYENSTHSVRTISSYSNDISYFIISKKTD</sequence>
<name>A0ABT3HT20_9FLAO</name>
<feature type="signal peptide" evidence="1">
    <location>
        <begin position="1"/>
        <end position="19"/>
    </location>
</feature>
<proteinExistence type="predicted"/>
<keyword evidence="1" id="KW-0732">Signal</keyword>
<evidence type="ECO:0000256" key="1">
    <source>
        <dbReference type="SAM" id="SignalP"/>
    </source>
</evidence>
<accession>A0ABT3HT20</accession>
<reference evidence="2" key="1">
    <citation type="submission" date="2022-10" db="EMBL/GenBank/DDBJ databases">
        <title>Chryseobacterium babae sp. nov. isolated from the gut of the beetle Oryctes rhinoceros, and Chryseobacterium kimseyorum sp. nov., isolated from a stick insect rearing cage.</title>
        <authorList>
            <person name="Shelomi M."/>
            <person name="Han C.-J."/>
            <person name="Chen W.-M."/>
            <person name="Chen H.-K."/>
            <person name="Liaw S.-J."/>
            <person name="Muhle E."/>
            <person name="Clermont D."/>
        </authorList>
    </citation>
    <scope>NUCLEOTIDE SEQUENCE</scope>
    <source>
        <strain evidence="2">09-1422</strain>
    </source>
</reference>
<comment type="caution">
    <text evidence="2">The sequence shown here is derived from an EMBL/GenBank/DDBJ whole genome shotgun (WGS) entry which is preliminary data.</text>
</comment>
<feature type="chain" id="PRO_5046781865" evidence="1">
    <location>
        <begin position="20"/>
        <end position="152"/>
    </location>
</feature>
<keyword evidence="3" id="KW-1185">Reference proteome</keyword>
<evidence type="ECO:0000313" key="3">
    <source>
        <dbReference type="Proteomes" id="UP001163731"/>
    </source>
</evidence>
<dbReference type="Proteomes" id="UP001163731">
    <property type="component" value="Unassembled WGS sequence"/>
</dbReference>
<evidence type="ECO:0000313" key="2">
    <source>
        <dbReference type="EMBL" id="MCW3166919.1"/>
    </source>
</evidence>
<organism evidence="2 3">
    <name type="scientific">Chryseobacterium kimseyorum</name>
    <dbReference type="NCBI Taxonomy" id="2984028"/>
    <lineage>
        <taxon>Bacteria</taxon>
        <taxon>Pseudomonadati</taxon>
        <taxon>Bacteroidota</taxon>
        <taxon>Flavobacteriia</taxon>
        <taxon>Flavobacteriales</taxon>
        <taxon>Weeksellaceae</taxon>
        <taxon>Chryseobacterium group</taxon>
        <taxon>Chryseobacterium</taxon>
    </lineage>
</organism>
<gene>
    <name evidence="2" type="ORF">OMO38_00120</name>
</gene>